<protein>
    <submittedName>
        <fullName evidence="2">Uncharacterized protein</fullName>
    </submittedName>
</protein>
<reference evidence="2 3" key="1">
    <citation type="journal article" date="2016" name="Mol. Biol. Evol.">
        <title>Comparative Genomics of Early-Diverging Mushroom-Forming Fungi Provides Insights into the Origins of Lignocellulose Decay Capabilities.</title>
        <authorList>
            <person name="Nagy L.G."/>
            <person name="Riley R."/>
            <person name="Tritt A."/>
            <person name="Adam C."/>
            <person name="Daum C."/>
            <person name="Floudas D."/>
            <person name="Sun H."/>
            <person name="Yadav J.S."/>
            <person name="Pangilinan J."/>
            <person name="Larsson K.H."/>
            <person name="Matsuura K."/>
            <person name="Barry K."/>
            <person name="Labutti K."/>
            <person name="Kuo R."/>
            <person name="Ohm R.A."/>
            <person name="Bhattacharya S.S."/>
            <person name="Shirouzu T."/>
            <person name="Yoshinaga Y."/>
            <person name="Martin F.M."/>
            <person name="Grigoriev I.V."/>
            <person name="Hibbett D.S."/>
        </authorList>
    </citation>
    <scope>NUCLEOTIDE SEQUENCE [LARGE SCALE GENOMIC DNA]</scope>
    <source>
        <strain evidence="2 3">HHB12029</strain>
    </source>
</reference>
<dbReference type="EMBL" id="KV426184">
    <property type="protein sequence ID" value="KZV85558.1"/>
    <property type="molecule type" value="Genomic_DNA"/>
</dbReference>
<sequence>MPMRTAMESDLDGLYSSGNQARAPVDFRVVPLNDQGTHNGQREYIIERKDQGTNNGNEAGVPEGRARPAVETPRQAGPYAGVVGAAPAAQAVARNGDRERAEGHEPGVLAGGRACGWAASEARRPCHQASRSQAWPAIHYGTAGLTGKTARCLRPATRGARAVQREKIGESR</sequence>
<evidence type="ECO:0000256" key="1">
    <source>
        <dbReference type="SAM" id="MobiDB-lite"/>
    </source>
</evidence>
<dbReference type="Proteomes" id="UP000077266">
    <property type="component" value="Unassembled WGS sequence"/>
</dbReference>
<accession>A0A165DWZ5</accession>
<keyword evidence="3" id="KW-1185">Reference proteome</keyword>
<dbReference type="InParanoid" id="A0A165DWZ5"/>
<gene>
    <name evidence="2" type="ORF">EXIGLDRAFT_254355</name>
</gene>
<organism evidence="2 3">
    <name type="scientific">Exidia glandulosa HHB12029</name>
    <dbReference type="NCBI Taxonomy" id="1314781"/>
    <lineage>
        <taxon>Eukaryota</taxon>
        <taxon>Fungi</taxon>
        <taxon>Dikarya</taxon>
        <taxon>Basidiomycota</taxon>
        <taxon>Agaricomycotina</taxon>
        <taxon>Agaricomycetes</taxon>
        <taxon>Auriculariales</taxon>
        <taxon>Exidiaceae</taxon>
        <taxon>Exidia</taxon>
    </lineage>
</organism>
<feature type="region of interest" description="Disordered" evidence="1">
    <location>
        <begin position="48"/>
        <end position="71"/>
    </location>
</feature>
<proteinExistence type="predicted"/>
<evidence type="ECO:0000313" key="3">
    <source>
        <dbReference type="Proteomes" id="UP000077266"/>
    </source>
</evidence>
<dbReference type="AlphaFoldDB" id="A0A165DWZ5"/>
<evidence type="ECO:0000313" key="2">
    <source>
        <dbReference type="EMBL" id="KZV85558.1"/>
    </source>
</evidence>
<name>A0A165DWZ5_EXIGL</name>